<dbReference type="EMBL" id="JAOWIN010000002">
    <property type="protein sequence ID" value="MDI9092011.1"/>
    <property type="molecule type" value="Genomic_DNA"/>
</dbReference>
<sequence length="98" mass="11737">MHLKPVNESMKGGFNIKNEPTLDWLNRDILNSWVEYRKDMKKVVKTKQIFNLQIKFLAECFEKGHFPDEVINQTIANRWLKYCDGQHLMHGKSWSERN</sequence>
<name>A0AAW6UDG0_PRORE</name>
<gene>
    <name evidence="1" type="ORF">OGX73_05185</name>
</gene>
<organism evidence="1 2">
    <name type="scientific">Providencia rettgeri</name>
    <dbReference type="NCBI Taxonomy" id="587"/>
    <lineage>
        <taxon>Bacteria</taxon>
        <taxon>Pseudomonadati</taxon>
        <taxon>Pseudomonadota</taxon>
        <taxon>Gammaproteobacteria</taxon>
        <taxon>Enterobacterales</taxon>
        <taxon>Morganellaceae</taxon>
        <taxon>Providencia</taxon>
    </lineage>
</organism>
<dbReference type="Proteomes" id="UP001159001">
    <property type="component" value="Unassembled WGS sequence"/>
</dbReference>
<protein>
    <submittedName>
        <fullName evidence="1">Uncharacterized protein</fullName>
    </submittedName>
</protein>
<evidence type="ECO:0000313" key="1">
    <source>
        <dbReference type="EMBL" id="MDI9092011.1"/>
    </source>
</evidence>
<comment type="caution">
    <text evidence="1">The sequence shown here is derived from an EMBL/GenBank/DDBJ whole genome shotgun (WGS) entry which is preliminary data.</text>
</comment>
<accession>A0AAW6UDG0</accession>
<dbReference type="AlphaFoldDB" id="A0AAW6UDG0"/>
<reference evidence="1" key="1">
    <citation type="submission" date="2022-10" db="EMBL/GenBank/DDBJ databases">
        <title>Bacterial isolates recovered from the One Health project in Brazil.</title>
        <authorList>
            <person name="Valiatti T.B."/>
            <person name="Santos F."/>
            <person name="Cayo R."/>
            <person name="Gales A.C."/>
        </authorList>
    </citation>
    <scope>NUCLEOTIDE SEQUENCE</scope>
    <source>
        <strain evidence="1">PVR188</strain>
    </source>
</reference>
<evidence type="ECO:0000313" key="2">
    <source>
        <dbReference type="Proteomes" id="UP001159001"/>
    </source>
</evidence>
<proteinExistence type="predicted"/>